<proteinExistence type="predicted"/>
<evidence type="ECO:0000313" key="4">
    <source>
        <dbReference type="EMBL" id="MBB5317440.1"/>
    </source>
</evidence>
<dbReference type="GO" id="GO:0009279">
    <property type="term" value="C:cell outer membrane"/>
    <property type="evidence" value="ECO:0007669"/>
    <property type="project" value="UniProtKB-SubCell"/>
</dbReference>
<evidence type="ECO:0000313" key="5">
    <source>
        <dbReference type="Proteomes" id="UP000568106"/>
    </source>
</evidence>
<keyword evidence="2" id="KW-0472">Membrane</keyword>
<dbReference type="EMBL" id="JACHDY010000002">
    <property type="protein sequence ID" value="MBB5317440.1"/>
    <property type="molecule type" value="Genomic_DNA"/>
</dbReference>
<sequence>MKNTPISGAHNQTRRVRGRADINLSPSWTVSTGSGFSYSFGGVPAYCPVILLDYSGTLLCEQYSQVYTQENYSNDVGVRGKFRTGSLTHSVVAGWNRMQQTGSYQETNDLGPSQPYNLYTQYRPNARNIILPESPPIVLRDNHSTKGWYLGDTIGMVRDKLLVTGGFRRSTVRLQDNFLDNMPSPSLYLKSAFTHAAASLFQVTPEYFALWQFHPGAGAWSRCSSRDKECRAGISASHQQSG</sequence>
<evidence type="ECO:0000256" key="1">
    <source>
        <dbReference type="ARBA" id="ARBA00004442"/>
    </source>
</evidence>
<name>A0A7W8MS23_9BACT</name>
<evidence type="ECO:0000256" key="2">
    <source>
        <dbReference type="ARBA" id="ARBA00023136"/>
    </source>
</evidence>
<dbReference type="InterPro" id="IPR036942">
    <property type="entry name" value="Beta-barrel_TonB_sf"/>
</dbReference>
<keyword evidence="3" id="KW-0998">Cell outer membrane</keyword>
<gene>
    <name evidence="4" type="ORF">HDF09_002109</name>
</gene>
<dbReference type="AlphaFoldDB" id="A0A7W8MS23"/>
<keyword evidence="4" id="KW-0675">Receptor</keyword>
<comment type="caution">
    <text evidence="4">The sequence shown here is derived from an EMBL/GenBank/DDBJ whole genome shotgun (WGS) entry which is preliminary data.</text>
</comment>
<comment type="subcellular location">
    <subcellularLocation>
        <location evidence="1">Cell outer membrane</location>
    </subcellularLocation>
</comment>
<dbReference type="Gene3D" id="2.40.170.20">
    <property type="entry name" value="TonB-dependent receptor, beta-barrel domain"/>
    <property type="match status" value="1"/>
</dbReference>
<dbReference type="Proteomes" id="UP000568106">
    <property type="component" value="Unassembled WGS sequence"/>
</dbReference>
<evidence type="ECO:0000256" key="3">
    <source>
        <dbReference type="ARBA" id="ARBA00023237"/>
    </source>
</evidence>
<accession>A0A7W8MS23</accession>
<organism evidence="4 5">
    <name type="scientific">Tunturiibacter empetritectus</name>
    <dbReference type="NCBI Taxonomy" id="3069691"/>
    <lineage>
        <taxon>Bacteria</taxon>
        <taxon>Pseudomonadati</taxon>
        <taxon>Acidobacteriota</taxon>
        <taxon>Terriglobia</taxon>
        <taxon>Terriglobales</taxon>
        <taxon>Acidobacteriaceae</taxon>
        <taxon>Tunturiibacter</taxon>
    </lineage>
</organism>
<protein>
    <submittedName>
        <fullName evidence="4">Outer membrane receptor protein involved in Fe transport</fullName>
    </submittedName>
</protein>
<dbReference type="SUPFAM" id="SSF56935">
    <property type="entry name" value="Porins"/>
    <property type="match status" value="1"/>
</dbReference>
<keyword evidence="5" id="KW-1185">Reference proteome</keyword>
<reference evidence="4" key="1">
    <citation type="submission" date="2020-08" db="EMBL/GenBank/DDBJ databases">
        <title>Genomic Encyclopedia of Type Strains, Phase IV (KMG-V): Genome sequencing to study the core and pangenomes of soil and plant-associated prokaryotes.</title>
        <authorList>
            <person name="Whitman W."/>
        </authorList>
    </citation>
    <scope>NUCLEOTIDE SEQUENCE [LARGE SCALE GENOMIC DNA]</scope>
    <source>
        <strain evidence="4">M8UP27</strain>
    </source>
</reference>